<evidence type="ECO:0000313" key="3">
    <source>
        <dbReference type="EMBL" id="EQD80311.1"/>
    </source>
</evidence>
<dbReference type="AlphaFoldDB" id="T1C490"/>
<evidence type="ECO:0000256" key="1">
    <source>
        <dbReference type="ARBA" id="ARBA00023172"/>
    </source>
</evidence>
<reference evidence="3" key="1">
    <citation type="submission" date="2013-08" db="EMBL/GenBank/DDBJ databases">
        <authorList>
            <person name="Mendez C."/>
            <person name="Richter M."/>
            <person name="Ferrer M."/>
            <person name="Sanchez J."/>
        </authorList>
    </citation>
    <scope>NUCLEOTIDE SEQUENCE</scope>
</reference>
<dbReference type="InterPro" id="IPR048120">
    <property type="entry name" value="Integrase-like"/>
</dbReference>
<comment type="caution">
    <text evidence="3">The sequence shown here is derived from an EMBL/GenBank/DDBJ whole genome shotgun (WGS) entry which is preliminary data.</text>
</comment>
<dbReference type="SUPFAM" id="SSF56349">
    <property type="entry name" value="DNA breaking-rejoining enzymes"/>
    <property type="match status" value="1"/>
</dbReference>
<dbReference type="PROSITE" id="PS51898">
    <property type="entry name" value="TYR_RECOMBINASE"/>
    <property type="match status" value="1"/>
</dbReference>
<dbReference type="CDD" id="cd00397">
    <property type="entry name" value="DNA_BRE_C"/>
    <property type="match status" value="1"/>
</dbReference>
<dbReference type="InterPro" id="IPR013762">
    <property type="entry name" value="Integrase-like_cat_sf"/>
</dbReference>
<sequence length="373" mass="41456">MLDANCGYYLGSLSGFLQKWHDLEVPGVTDDAVALLKQMRIQGNQKGEAVLTMDTENGPFSDIEVEAIQSSLGRAYEEGNIGLEDYLLVWLFLALGQRPIQYASLKVCDVGTEKSKDGTIIYTLRVPRAKQRGHLLRGDFKQRVLIPQIGEKLVQYAMEVQENFMGKLPEPSQSPLFPAKRSKQDEPIGFEYHRTSATLSTALEKTLLNLKVISERTGERLHITATRFRRTLGTRAAMEGHGELVIAELLDHTDTQNVGVYVQATPEIVERIDRAMAMHLAPLAQAFAGVIIADESEAIRKGDPTSCICDPRFEPSMKPMGNCGKYGFCGSLAPISCYTCRSFQPWLDGPHESVLNHLISERDRLMIGADARI</sequence>
<dbReference type="GO" id="GO:0006310">
    <property type="term" value="P:DNA recombination"/>
    <property type="evidence" value="ECO:0007669"/>
    <property type="project" value="UniProtKB-KW"/>
</dbReference>
<dbReference type="EMBL" id="AUZX01000776">
    <property type="protein sequence ID" value="EQD80311.1"/>
    <property type="molecule type" value="Genomic_DNA"/>
</dbReference>
<protein>
    <submittedName>
        <fullName evidence="3">Site-specific recombinase, phage integrase family</fullName>
    </submittedName>
</protein>
<organism evidence="3">
    <name type="scientific">mine drainage metagenome</name>
    <dbReference type="NCBI Taxonomy" id="410659"/>
    <lineage>
        <taxon>unclassified sequences</taxon>
        <taxon>metagenomes</taxon>
        <taxon>ecological metagenomes</taxon>
    </lineage>
</organism>
<dbReference type="NCBIfam" id="NF041502">
    <property type="entry name" value="integrase_1"/>
    <property type="match status" value="1"/>
</dbReference>
<keyword evidence="1" id="KW-0233">DNA recombination</keyword>
<proteinExistence type="predicted"/>
<evidence type="ECO:0000259" key="2">
    <source>
        <dbReference type="PROSITE" id="PS51898"/>
    </source>
</evidence>
<name>T1C490_9ZZZZ</name>
<feature type="domain" description="Tyr recombinase" evidence="2">
    <location>
        <begin position="58"/>
        <end position="274"/>
    </location>
</feature>
<reference evidence="3" key="2">
    <citation type="journal article" date="2014" name="ISME J.">
        <title>Microbial stratification in low pH oxic and suboxic macroscopic growths along an acid mine drainage.</title>
        <authorList>
            <person name="Mendez-Garcia C."/>
            <person name="Mesa V."/>
            <person name="Sprenger R.R."/>
            <person name="Richter M."/>
            <person name="Diez M.S."/>
            <person name="Solano J."/>
            <person name="Bargiela R."/>
            <person name="Golyshina O.V."/>
            <person name="Manteca A."/>
            <person name="Ramos J.L."/>
            <person name="Gallego J.R."/>
            <person name="Llorente I."/>
            <person name="Martins Dos Santos V.A."/>
            <person name="Jensen O.N."/>
            <person name="Pelaez A.I."/>
            <person name="Sanchez J."/>
            <person name="Ferrer M."/>
        </authorList>
    </citation>
    <scope>NUCLEOTIDE SEQUENCE</scope>
</reference>
<dbReference type="Gene3D" id="1.10.443.10">
    <property type="entry name" value="Intergrase catalytic core"/>
    <property type="match status" value="1"/>
</dbReference>
<gene>
    <name evidence="3" type="ORF">B1A_01022</name>
</gene>
<feature type="non-terminal residue" evidence="3">
    <location>
        <position position="373"/>
    </location>
</feature>
<dbReference type="GO" id="GO:0015074">
    <property type="term" value="P:DNA integration"/>
    <property type="evidence" value="ECO:0007669"/>
    <property type="project" value="InterPro"/>
</dbReference>
<accession>T1C490</accession>
<dbReference type="InterPro" id="IPR002104">
    <property type="entry name" value="Integrase_catalytic"/>
</dbReference>
<dbReference type="InterPro" id="IPR011010">
    <property type="entry name" value="DNA_brk_join_enz"/>
</dbReference>
<dbReference type="GO" id="GO:0003677">
    <property type="term" value="F:DNA binding"/>
    <property type="evidence" value="ECO:0007669"/>
    <property type="project" value="InterPro"/>
</dbReference>